<feature type="compositionally biased region" description="Polar residues" evidence="1">
    <location>
        <begin position="77"/>
        <end position="86"/>
    </location>
</feature>
<keyword evidence="3" id="KW-1185">Reference proteome</keyword>
<accession>A0A2Z2H6D2</accession>
<evidence type="ECO:0000256" key="1">
    <source>
        <dbReference type="SAM" id="MobiDB-lite"/>
    </source>
</evidence>
<dbReference type="KEGG" id="kus:B9G99_08165"/>
<proteinExistence type="predicted"/>
<sequence>MLSALIALALLALNHAQNRLEGMGRKAGKIARLALWNRQEKAQRERDLSEACARKIPEESLKDLLKSGPEPRPQKHQWPSTTVRPE</sequence>
<gene>
    <name evidence="2" type="ORF">B9G99_08165</name>
</gene>
<name>A0A2Z2H6D2_9GAMM</name>
<feature type="region of interest" description="Disordered" evidence="1">
    <location>
        <begin position="59"/>
        <end position="86"/>
    </location>
</feature>
<dbReference type="AlphaFoldDB" id="A0A2Z2H6D2"/>
<dbReference type="Proteomes" id="UP000250025">
    <property type="component" value="Chromosome"/>
</dbReference>
<reference evidence="2 3" key="1">
    <citation type="journal article" date="2017" name="Int. J. Syst. Evol. Microbiol.">
        <title>Kushneria konosiri sp. nov., isolated from the Korean salt-fermented seafood Daemi-jeot.</title>
        <authorList>
            <person name="Yun J.H."/>
            <person name="Park S.K."/>
            <person name="Lee J.Y."/>
            <person name="Jung M.J."/>
            <person name="Bae J.W."/>
        </authorList>
    </citation>
    <scope>NUCLEOTIDE SEQUENCE [LARGE SCALE GENOMIC DNA]</scope>
    <source>
        <strain evidence="2 3">X49</strain>
    </source>
</reference>
<evidence type="ECO:0000313" key="2">
    <source>
        <dbReference type="EMBL" id="ARS52858.1"/>
    </source>
</evidence>
<evidence type="ECO:0000313" key="3">
    <source>
        <dbReference type="Proteomes" id="UP000250025"/>
    </source>
</evidence>
<organism evidence="2 3">
    <name type="scientific">Kushneria konosiri</name>
    <dbReference type="NCBI Taxonomy" id="698828"/>
    <lineage>
        <taxon>Bacteria</taxon>
        <taxon>Pseudomonadati</taxon>
        <taxon>Pseudomonadota</taxon>
        <taxon>Gammaproteobacteria</taxon>
        <taxon>Oceanospirillales</taxon>
        <taxon>Halomonadaceae</taxon>
        <taxon>Kushneria</taxon>
    </lineage>
</organism>
<protein>
    <submittedName>
        <fullName evidence="2">Uncharacterized protein</fullName>
    </submittedName>
</protein>
<dbReference type="EMBL" id="CP021323">
    <property type="protein sequence ID" value="ARS52858.1"/>
    <property type="molecule type" value="Genomic_DNA"/>
</dbReference>